<dbReference type="PROSITE" id="PS51257">
    <property type="entry name" value="PROKAR_LIPOPROTEIN"/>
    <property type="match status" value="1"/>
</dbReference>
<proteinExistence type="predicted"/>
<evidence type="ECO:0000256" key="3">
    <source>
        <dbReference type="ARBA" id="ARBA00023237"/>
    </source>
</evidence>
<dbReference type="PRINTS" id="PR01021">
    <property type="entry name" value="OMPADOMAIN"/>
</dbReference>
<feature type="region of interest" description="Disordered" evidence="5">
    <location>
        <begin position="313"/>
        <end position="343"/>
    </location>
</feature>
<name>A0ABN0RSK0_9FLAO</name>
<dbReference type="PANTHER" id="PTHR30329:SF21">
    <property type="entry name" value="LIPOPROTEIN YIAD-RELATED"/>
    <property type="match status" value="1"/>
</dbReference>
<dbReference type="InterPro" id="IPR036737">
    <property type="entry name" value="OmpA-like_sf"/>
</dbReference>
<dbReference type="Pfam" id="PF00691">
    <property type="entry name" value="OmpA"/>
    <property type="match status" value="1"/>
</dbReference>
<keyword evidence="3" id="KW-0998">Cell outer membrane</keyword>
<protein>
    <submittedName>
        <fullName evidence="7">OmpA/MotB domain-containing protein</fullName>
    </submittedName>
</protein>
<dbReference type="InterPro" id="IPR006664">
    <property type="entry name" value="OMP_bac"/>
</dbReference>
<gene>
    <name evidence="7" type="ORF">KLA_00065</name>
</gene>
<organism evidence="7 8">
    <name type="scientific">Cellulophaga geojensis KL-A</name>
    <dbReference type="NCBI Taxonomy" id="1328323"/>
    <lineage>
        <taxon>Bacteria</taxon>
        <taxon>Pseudomonadati</taxon>
        <taxon>Bacteroidota</taxon>
        <taxon>Flavobacteriia</taxon>
        <taxon>Flavobacteriales</taxon>
        <taxon>Flavobacteriaceae</taxon>
        <taxon>Cellulophaga</taxon>
    </lineage>
</organism>
<comment type="caution">
    <text evidence="7">The sequence shown here is derived from an EMBL/GenBank/DDBJ whole genome shotgun (WGS) entry which is preliminary data.</text>
</comment>
<accession>A0ABN0RSK0</accession>
<sequence>MKNISILASLLVALAFISCKNDKKTEKNELQEPVKKEETVTKKDVQTDKPDNTNVKEFLWDNIPESTLDIGAYPYITPPKGMIVDKDGSESFEFDKLEFFDGNTFFVLDGRVERMQIKMEGDKEWQQYLFDKSVSEYLKSIGANLIFEGQIPSELTQKWGDSPNAIYKHMHEFYGADVVNHPVSFYVLKTADKKIAFQVSSNSKTISVVENKAFVQTIQKVTAEDILKEITDKGIATLHINFDTGKSRIKADSYEVISEISKMMKSNPELKISIEGHTDNVGDASSNLKLSKNRAQAVLMAIVEEGINETRLKSEGFGQTKPLDDNTTEEGKAQNRRVELRKI</sequence>
<evidence type="ECO:0000259" key="6">
    <source>
        <dbReference type="PROSITE" id="PS51123"/>
    </source>
</evidence>
<feature type="compositionally biased region" description="Basic and acidic residues" evidence="5">
    <location>
        <begin position="329"/>
        <end position="343"/>
    </location>
</feature>
<dbReference type="SUPFAM" id="SSF103088">
    <property type="entry name" value="OmpA-like"/>
    <property type="match status" value="1"/>
</dbReference>
<evidence type="ECO:0000256" key="1">
    <source>
        <dbReference type="ARBA" id="ARBA00004442"/>
    </source>
</evidence>
<dbReference type="RefSeq" id="WP_034642686.1">
    <property type="nucleotide sequence ID" value="NZ_ARZX01000001.1"/>
</dbReference>
<keyword evidence="2 4" id="KW-0472">Membrane</keyword>
<dbReference type="InterPro" id="IPR050330">
    <property type="entry name" value="Bact_OuterMem_StrucFunc"/>
</dbReference>
<reference evidence="7 8" key="1">
    <citation type="journal article" date="2014" name="Genome Announc.">
        <title>Draft Genome Sequence of the Carrageenan-Degrading Bacterium Cellulophaga sp. Strain KL-A, Isolated from Decaying Marine Algae.</title>
        <authorList>
            <person name="Shan D."/>
            <person name="Ying J."/>
            <person name="Li X."/>
            <person name="Gao Z."/>
            <person name="Wei G."/>
            <person name="Shao Z."/>
        </authorList>
    </citation>
    <scope>NUCLEOTIDE SEQUENCE [LARGE SCALE GENOMIC DNA]</scope>
    <source>
        <strain evidence="7 8">KL-A</strain>
    </source>
</reference>
<comment type="subcellular location">
    <subcellularLocation>
        <location evidence="1">Cell outer membrane</location>
    </subcellularLocation>
</comment>
<feature type="domain" description="OmpA-like" evidence="6">
    <location>
        <begin position="229"/>
        <end position="343"/>
    </location>
</feature>
<keyword evidence="8" id="KW-1185">Reference proteome</keyword>
<dbReference type="EMBL" id="ARZX01000001">
    <property type="protein sequence ID" value="EWH14906.1"/>
    <property type="molecule type" value="Genomic_DNA"/>
</dbReference>
<dbReference type="Gene3D" id="3.30.1330.60">
    <property type="entry name" value="OmpA-like domain"/>
    <property type="match status" value="1"/>
</dbReference>
<dbReference type="PROSITE" id="PS51123">
    <property type="entry name" value="OMPA_2"/>
    <property type="match status" value="1"/>
</dbReference>
<evidence type="ECO:0000256" key="4">
    <source>
        <dbReference type="PROSITE-ProRule" id="PRU00473"/>
    </source>
</evidence>
<evidence type="ECO:0000313" key="8">
    <source>
        <dbReference type="Proteomes" id="UP000019275"/>
    </source>
</evidence>
<evidence type="ECO:0000256" key="5">
    <source>
        <dbReference type="SAM" id="MobiDB-lite"/>
    </source>
</evidence>
<dbReference type="PANTHER" id="PTHR30329">
    <property type="entry name" value="STATOR ELEMENT OF FLAGELLAR MOTOR COMPLEX"/>
    <property type="match status" value="1"/>
</dbReference>
<evidence type="ECO:0000256" key="2">
    <source>
        <dbReference type="ARBA" id="ARBA00023136"/>
    </source>
</evidence>
<evidence type="ECO:0000313" key="7">
    <source>
        <dbReference type="EMBL" id="EWH14906.1"/>
    </source>
</evidence>
<dbReference type="CDD" id="cd07185">
    <property type="entry name" value="OmpA_C-like"/>
    <property type="match status" value="1"/>
</dbReference>
<dbReference type="InterPro" id="IPR006665">
    <property type="entry name" value="OmpA-like"/>
</dbReference>
<dbReference type="Proteomes" id="UP000019275">
    <property type="component" value="Unassembled WGS sequence"/>
</dbReference>